<proteinExistence type="evidence at transcript level"/>
<dbReference type="AlphaFoldDB" id="A0A3G4YKI4"/>
<reference evidence="2" key="1">
    <citation type="submission" date="2018-07" db="EMBL/GenBank/DDBJ databases">
        <authorList>
            <person name="Jariyapong P."/>
        </authorList>
    </citation>
    <scope>NUCLEOTIDE SEQUENCE</scope>
    <source>
        <tissue evidence="2">Haematopoietic</tissue>
    </source>
</reference>
<sequence length="85" mass="9957">MLQSLRQGTWRRVRRPLGHLRKVRQGIHVHPQARRRGEVPLQGKMPEDCSHKPSRRISRQWVGGGDATVRWKPNRVTPKLCHIVE</sequence>
<dbReference type="EMBL" id="MH595490">
    <property type="protein sequence ID" value="AYV62484.1"/>
    <property type="molecule type" value="mRNA"/>
</dbReference>
<protein>
    <submittedName>
        <fullName evidence="2">Hematopoietic factor-like protein</fullName>
    </submittedName>
</protein>
<organism evidence="2">
    <name type="scientific">Macrobrachium rosenbergii</name>
    <name type="common">Giant fresh water prawn</name>
    <dbReference type="NCBI Taxonomy" id="79674"/>
    <lineage>
        <taxon>Eukaryota</taxon>
        <taxon>Metazoa</taxon>
        <taxon>Ecdysozoa</taxon>
        <taxon>Arthropoda</taxon>
        <taxon>Crustacea</taxon>
        <taxon>Multicrustacea</taxon>
        <taxon>Malacostraca</taxon>
        <taxon>Eumalacostraca</taxon>
        <taxon>Eucarida</taxon>
        <taxon>Decapoda</taxon>
        <taxon>Pleocyemata</taxon>
        <taxon>Caridea</taxon>
        <taxon>Palaemonoidea</taxon>
        <taxon>Palaemonidae</taxon>
        <taxon>Macrobrachium</taxon>
    </lineage>
</organism>
<name>A0A3G4YKI4_MACRS</name>
<feature type="region of interest" description="Disordered" evidence="1">
    <location>
        <begin position="31"/>
        <end position="61"/>
    </location>
</feature>
<evidence type="ECO:0000313" key="2">
    <source>
        <dbReference type="EMBL" id="AYV62484.1"/>
    </source>
</evidence>
<accession>A0A3G4YKI4</accession>
<evidence type="ECO:0000256" key="1">
    <source>
        <dbReference type="SAM" id="MobiDB-lite"/>
    </source>
</evidence>